<evidence type="ECO:0000313" key="4">
    <source>
        <dbReference type="EMBL" id="GFN90004.1"/>
    </source>
</evidence>
<organism evidence="4 5">
    <name type="scientific">Plakobranchus ocellatus</name>
    <dbReference type="NCBI Taxonomy" id="259542"/>
    <lineage>
        <taxon>Eukaryota</taxon>
        <taxon>Metazoa</taxon>
        <taxon>Spiralia</taxon>
        <taxon>Lophotrochozoa</taxon>
        <taxon>Mollusca</taxon>
        <taxon>Gastropoda</taxon>
        <taxon>Heterobranchia</taxon>
        <taxon>Euthyneura</taxon>
        <taxon>Panpulmonata</taxon>
        <taxon>Sacoglossa</taxon>
        <taxon>Placobranchoidea</taxon>
        <taxon>Plakobranchidae</taxon>
        <taxon>Plakobranchus</taxon>
    </lineage>
</organism>
<feature type="domain" description="Macroglobulin" evidence="2">
    <location>
        <begin position="243"/>
        <end position="315"/>
    </location>
</feature>
<dbReference type="InterPro" id="IPR041555">
    <property type="entry name" value="MG3"/>
</dbReference>
<dbReference type="Gene3D" id="2.60.40.1930">
    <property type="match status" value="2"/>
</dbReference>
<name>A0AAV3Z3K3_9GAST</name>
<dbReference type="InterPro" id="IPR013783">
    <property type="entry name" value="Ig-like_fold"/>
</dbReference>
<dbReference type="Pfam" id="PF17789">
    <property type="entry name" value="MG4"/>
    <property type="match status" value="1"/>
</dbReference>
<dbReference type="Gene3D" id="2.60.40.1940">
    <property type="match status" value="1"/>
</dbReference>
<accession>A0AAV3Z3K3</accession>
<reference evidence="4 5" key="1">
    <citation type="journal article" date="2021" name="Elife">
        <title>Chloroplast acquisition without the gene transfer in kleptoplastic sea slugs, Plakobranchus ocellatus.</title>
        <authorList>
            <person name="Maeda T."/>
            <person name="Takahashi S."/>
            <person name="Yoshida T."/>
            <person name="Shimamura S."/>
            <person name="Takaki Y."/>
            <person name="Nagai Y."/>
            <person name="Toyoda A."/>
            <person name="Suzuki Y."/>
            <person name="Arimoto A."/>
            <person name="Ishii H."/>
            <person name="Satoh N."/>
            <person name="Nishiyama T."/>
            <person name="Hasebe M."/>
            <person name="Maruyama T."/>
            <person name="Minagawa J."/>
            <person name="Obokata J."/>
            <person name="Shigenobu S."/>
        </authorList>
    </citation>
    <scope>NUCLEOTIDE SEQUENCE [LARGE SCALE GENOMIC DNA]</scope>
</reference>
<gene>
    <name evidence="4" type="ORF">PoB_001651000</name>
</gene>
<dbReference type="Pfam" id="PF07703">
    <property type="entry name" value="A2M_BRD"/>
    <property type="match status" value="1"/>
</dbReference>
<dbReference type="PANTHER" id="PTHR11412">
    <property type="entry name" value="MACROGLOBULIN / COMPLEMENT"/>
    <property type="match status" value="1"/>
</dbReference>
<comment type="caution">
    <text evidence="4">The sequence shown here is derived from an EMBL/GenBank/DDBJ whole genome shotgun (WGS) entry which is preliminary data.</text>
</comment>
<dbReference type="InterPro" id="IPR050473">
    <property type="entry name" value="A2M/Complement_sys"/>
</dbReference>
<evidence type="ECO:0000259" key="2">
    <source>
        <dbReference type="Pfam" id="PF17789"/>
    </source>
</evidence>
<dbReference type="AlphaFoldDB" id="A0AAV3Z3K3"/>
<sequence length="511" mass="58554">MDSQCYFSAPFYLRKTPEPDILFTVIWLSEERPHYVRRRGHDHPVLPSKDIFQGLVSLSRGIISLDFQLGKEANQGHWKIEVNLDRFDETKRQKTVGKFTVRKYVPPPFEIKIEPPPYIMTYDENISGRVCGRYTHGKPVIGNLSLNLCWSRKFVHIVLPELLRCHHIDARLYLYPNYLYLKLDGCYNFSVNASLVRIKSQPFCELHIRAKITEDGTGITVSQFHAGPQESIDPIHVRFDDYSNNYFKPRLPYYGKVIVTKPDGTPASGEAIDVIADSRDRTLRFKRTFTTDESGVTKFALCGSFTEVTKGIRISAVRKNTEIDNLSEAMDPWSGGSYPKREFPDIHHVHQWFSPTLSYVQLPKFDSPHLCNQTLNLTVIYTTRAGSKMQFQYQVMARGKVVMKGQIDPNETATPVGPASVFEEPTVWSMNVSDLVLNFLLELEIQPIMFPKFILLLYHVTEEGEVMADSMQYDVAPCFENQIIPGYALKLSTKNKRPVSQASYLQAVWAF</sequence>
<dbReference type="Proteomes" id="UP000735302">
    <property type="component" value="Unassembled WGS sequence"/>
</dbReference>
<dbReference type="Gene3D" id="2.60.40.10">
    <property type="entry name" value="Immunoglobulins"/>
    <property type="match status" value="1"/>
</dbReference>
<dbReference type="InterPro" id="IPR040839">
    <property type="entry name" value="MG4"/>
</dbReference>
<dbReference type="InterPro" id="IPR011625">
    <property type="entry name" value="A2M_N_BRD"/>
</dbReference>
<feature type="domain" description="Alpha-2-macroglobulin bait region" evidence="1">
    <location>
        <begin position="371"/>
        <end position="502"/>
    </location>
</feature>
<proteinExistence type="predicted"/>
<evidence type="ECO:0000259" key="3">
    <source>
        <dbReference type="Pfam" id="PF17791"/>
    </source>
</evidence>
<dbReference type="EMBL" id="BLXT01001978">
    <property type="protein sequence ID" value="GFN90004.1"/>
    <property type="molecule type" value="Genomic_DNA"/>
</dbReference>
<dbReference type="PANTHER" id="PTHR11412:SF171">
    <property type="entry name" value="PREGNANCY ZONE PROTEIN-LIKE PROTEIN"/>
    <property type="match status" value="1"/>
</dbReference>
<protein>
    <submittedName>
        <fullName evidence="4">Alpha-2-macroglobulin-like protein</fullName>
    </submittedName>
</protein>
<evidence type="ECO:0000259" key="1">
    <source>
        <dbReference type="Pfam" id="PF07703"/>
    </source>
</evidence>
<evidence type="ECO:0000313" key="5">
    <source>
        <dbReference type="Proteomes" id="UP000735302"/>
    </source>
</evidence>
<feature type="domain" description="Macroglobulin" evidence="3">
    <location>
        <begin position="103"/>
        <end position="153"/>
    </location>
</feature>
<dbReference type="Pfam" id="PF17791">
    <property type="entry name" value="MG3"/>
    <property type="match status" value="1"/>
</dbReference>
<keyword evidence="5" id="KW-1185">Reference proteome</keyword>